<sequence>MGSGEPILFLSGWTLPSDFWGPQMVGFVARGHRCLSFDRRGHGRSSDPGCGYDHDTLADDIAAVIDALGLRGLTVVAHSMAAMEVARYFSRHDGAGIDRVVLVGAITPFLLRTDDNPEGIDGAVLAAGSDLLMTDFPAWIAANTDPFFVAGTSDAMKQWGQRMMLGTSLLAAVQLAQANVATDFRADLARIYVPALVVHGDQDVSAPLAVTGARTAALIPDARLIVYEGAPHGLPLTHAERLAQDIAAFMAEEPGER</sequence>
<keyword evidence="3" id="KW-1185">Reference proteome</keyword>
<gene>
    <name evidence="2" type="ORF">H3Z74_16460</name>
</gene>
<dbReference type="InterPro" id="IPR029058">
    <property type="entry name" value="AB_hydrolase_fold"/>
</dbReference>
<dbReference type="InterPro" id="IPR050471">
    <property type="entry name" value="AB_hydrolase"/>
</dbReference>
<dbReference type="AlphaFoldDB" id="A0A7H0LQX0"/>
<evidence type="ECO:0000313" key="2">
    <source>
        <dbReference type="EMBL" id="QNQ12073.1"/>
    </source>
</evidence>
<organism evidence="2 3">
    <name type="scientific">Sphingomonas alpina</name>
    <dbReference type="NCBI Taxonomy" id="653931"/>
    <lineage>
        <taxon>Bacteria</taxon>
        <taxon>Pseudomonadati</taxon>
        <taxon>Pseudomonadota</taxon>
        <taxon>Alphaproteobacteria</taxon>
        <taxon>Sphingomonadales</taxon>
        <taxon>Sphingomonadaceae</taxon>
        <taxon>Sphingomonas</taxon>
    </lineage>
</organism>
<dbReference type="InterPro" id="IPR000073">
    <property type="entry name" value="AB_hydrolase_1"/>
</dbReference>
<dbReference type="KEGG" id="spap:H3Z74_16460"/>
<evidence type="ECO:0000259" key="1">
    <source>
        <dbReference type="Pfam" id="PF00561"/>
    </source>
</evidence>
<dbReference type="Pfam" id="PF00561">
    <property type="entry name" value="Abhydrolase_1"/>
    <property type="match status" value="1"/>
</dbReference>
<accession>A0A7H0LQX0</accession>
<dbReference type="EMBL" id="CP061038">
    <property type="protein sequence ID" value="QNQ12073.1"/>
    <property type="molecule type" value="Genomic_DNA"/>
</dbReference>
<evidence type="ECO:0000313" key="3">
    <source>
        <dbReference type="Proteomes" id="UP000516148"/>
    </source>
</evidence>
<dbReference type="GO" id="GO:0016787">
    <property type="term" value="F:hydrolase activity"/>
    <property type="evidence" value="ECO:0007669"/>
    <property type="project" value="UniProtKB-KW"/>
</dbReference>
<reference evidence="2 3" key="1">
    <citation type="submission" date="2020-09" db="EMBL/GenBank/DDBJ databases">
        <title>Sphingomonas sp., a new species isolated from pork steak.</title>
        <authorList>
            <person name="Heidler von Heilborn D."/>
        </authorList>
    </citation>
    <scope>NUCLEOTIDE SEQUENCE [LARGE SCALE GENOMIC DNA]</scope>
    <source>
        <strain evidence="3">S8-3T</strain>
    </source>
</reference>
<proteinExistence type="predicted"/>
<dbReference type="Gene3D" id="3.40.50.1820">
    <property type="entry name" value="alpha/beta hydrolase"/>
    <property type="match status" value="1"/>
</dbReference>
<feature type="domain" description="AB hydrolase-1" evidence="1">
    <location>
        <begin position="6"/>
        <end position="238"/>
    </location>
</feature>
<dbReference type="PANTHER" id="PTHR43433:SF5">
    <property type="entry name" value="AB HYDROLASE-1 DOMAIN-CONTAINING PROTEIN"/>
    <property type="match status" value="1"/>
</dbReference>
<keyword evidence="2" id="KW-0378">Hydrolase</keyword>
<protein>
    <submittedName>
        <fullName evidence="2">Alpha/beta hydrolase</fullName>
    </submittedName>
</protein>
<dbReference type="Proteomes" id="UP000516148">
    <property type="component" value="Chromosome"/>
</dbReference>
<dbReference type="SUPFAM" id="SSF53474">
    <property type="entry name" value="alpha/beta-Hydrolases"/>
    <property type="match status" value="1"/>
</dbReference>
<dbReference type="PANTHER" id="PTHR43433">
    <property type="entry name" value="HYDROLASE, ALPHA/BETA FOLD FAMILY PROTEIN"/>
    <property type="match status" value="1"/>
</dbReference>
<name>A0A7H0LQX0_9SPHN</name>